<evidence type="ECO:0000259" key="14">
    <source>
        <dbReference type="PROSITE" id="PS50089"/>
    </source>
</evidence>
<evidence type="ECO:0000259" key="15">
    <source>
        <dbReference type="PROSITE" id="PS51140"/>
    </source>
</evidence>
<evidence type="ECO:0000256" key="2">
    <source>
        <dbReference type="ARBA" id="ARBA00004906"/>
    </source>
</evidence>
<proteinExistence type="predicted"/>
<dbReference type="Pfam" id="PF02845">
    <property type="entry name" value="CUE"/>
    <property type="match status" value="1"/>
</dbReference>
<keyword evidence="4 13" id="KW-0812">Transmembrane</keyword>
<evidence type="ECO:0000256" key="1">
    <source>
        <dbReference type="ARBA" id="ARBA00004141"/>
    </source>
</evidence>
<keyword evidence="9 13" id="KW-1133">Transmembrane helix</keyword>
<comment type="pathway">
    <text evidence="2">Protein modification; protein ubiquitination.</text>
</comment>
<feature type="transmembrane region" description="Helical" evidence="13">
    <location>
        <begin position="209"/>
        <end position="228"/>
    </location>
</feature>
<keyword evidence="3" id="KW-0808">Transferase</keyword>
<dbReference type="Pfam" id="PF25563">
    <property type="entry name" value="TPR_SYVN1_N"/>
    <property type="match status" value="1"/>
</dbReference>
<keyword evidence="10 13" id="KW-0472">Membrane</keyword>
<dbReference type="GO" id="GO:0070936">
    <property type="term" value="P:protein K48-linked ubiquitination"/>
    <property type="evidence" value="ECO:0007669"/>
    <property type="project" value="TreeGrafter"/>
</dbReference>
<dbReference type="PANTHER" id="PTHR15067:SF4">
    <property type="entry name" value="E3 UBIQUITIN-PROTEIN LIGASE RNF8"/>
    <property type="match status" value="1"/>
</dbReference>
<feature type="compositionally biased region" description="Low complexity" evidence="12">
    <location>
        <begin position="432"/>
        <end position="449"/>
    </location>
</feature>
<gene>
    <name evidence="16" type="primary">amfr</name>
    <name evidence="16" type="ORF">PPL_04629</name>
</gene>
<feature type="region of interest" description="Disordered" evidence="12">
    <location>
        <begin position="423"/>
        <end position="566"/>
    </location>
</feature>
<feature type="domain" description="CUE" evidence="15">
    <location>
        <begin position="383"/>
        <end position="425"/>
    </location>
</feature>
<dbReference type="GO" id="GO:0005783">
    <property type="term" value="C:endoplasmic reticulum"/>
    <property type="evidence" value="ECO:0007669"/>
    <property type="project" value="TreeGrafter"/>
</dbReference>
<keyword evidence="5" id="KW-0479">Metal-binding</keyword>
<dbReference type="InterPro" id="IPR001841">
    <property type="entry name" value="Znf_RING"/>
</dbReference>
<feature type="compositionally biased region" description="Polar residues" evidence="12">
    <location>
        <begin position="557"/>
        <end position="566"/>
    </location>
</feature>
<feature type="transmembrane region" description="Helical" evidence="13">
    <location>
        <begin position="249"/>
        <end position="274"/>
    </location>
</feature>
<dbReference type="OMA" id="FRICSFI"/>
<dbReference type="Proteomes" id="UP000001396">
    <property type="component" value="Unassembled WGS sequence"/>
</dbReference>
<dbReference type="SMART" id="SM00184">
    <property type="entry name" value="RING"/>
    <property type="match status" value="1"/>
</dbReference>
<feature type="transmembrane region" description="Helical" evidence="13">
    <location>
        <begin position="177"/>
        <end position="197"/>
    </location>
</feature>
<comment type="caution">
    <text evidence="16">The sequence shown here is derived from an EMBL/GenBank/DDBJ whole genome shotgun (WGS) entry which is preliminary data.</text>
</comment>
<dbReference type="SMART" id="SM00546">
    <property type="entry name" value="CUE"/>
    <property type="match status" value="1"/>
</dbReference>
<evidence type="ECO:0000313" key="16">
    <source>
        <dbReference type="EMBL" id="EFA82206.1"/>
    </source>
</evidence>
<dbReference type="SUPFAM" id="SSF57850">
    <property type="entry name" value="RING/U-box"/>
    <property type="match status" value="1"/>
</dbReference>
<feature type="compositionally biased region" description="Low complexity" evidence="12">
    <location>
        <begin position="457"/>
        <end position="494"/>
    </location>
</feature>
<dbReference type="PANTHER" id="PTHR15067">
    <property type="entry name" value="E3 UBIQUITIN-PROTEIN LIGASE RNF8"/>
    <property type="match status" value="1"/>
</dbReference>
<dbReference type="GeneID" id="31360116"/>
<dbReference type="STRING" id="670386.D3B838"/>
<evidence type="ECO:0000256" key="6">
    <source>
        <dbReference type="ARBA" id="ARBA00022771"/>
    </source>
</evidence>
<dbReference type="RefSeq" id="XP_020434323.1">
    <property type="nucleotide sequence ID" value="XM_020575528.1"/>
</dbReference>
<keyword evidence="17" id="KW-1185">Reference proteome</keyword>
<dbReference type="GO" id="GO:0005829">
    <property type="term" value="C:cytosol"/>
    <property type="evidence" value="ECO:0007669"/>
    <property type="project" value="TreeGrafter"/>
</dbReference>
<dbReference type="PROSITE" id="PS51140">
    <property type="entry name" value="CUE"/>
    <property type="match status" value="1"/>
</dbReference>
<dbReference type="InterPro" id="IPR003892">
    <property type="entry name" value="CUE"/>
</dbReference>
<feature type="transmembrane region" description="Helical" evidence="13">
    <location>
        <begin position="78"/>
        <end position="100"/>
    </location>
</feature>
<organism evidence="16 17">
    <name type="scientific">Heterostelium pallidum (strain ATCC 26659 / Pp 5 / PN500)</name>
    <name type="common">Cellular slime mold</name>
    <name type="synonym">Polysphondylium pallidum</name>
    <dbReference type="NCBI Taxonomy" id="670386"/>
    <lineage>
        <taxon>Eukaryota</taxon>
        <taxon>Amoebozoa</taxon>
        <taxon>Evosea</taxon>
        <taxon>Eumycetozoa</taxon>
        <taxon>Dictyostelia</taxon>
        <taxon>Acytosteliales</taxon>
        <taxon>Acytosteliaceae</taxon>
        <taxon>Heterostelium</taxon>
    </lineage>
</organism>
<evidence type="ECO:0000256" key="12">
    <source>
        <dbReference type="SAM" id="MobiDB-lite"/>
    </source>
</evidence>
<dbReference type="AlphaFoldDB" id="D3B838"/>
<dbReference type="InterPro" id="IPR057992">
    <property type="entry name" value="TPR_SYVN1_N"/>
</dbReference>
<dbReference type="EMBL" id="ADBJ01000020">
    <property type="protein sequence ID" value="EFA82206.1"/>
    <property type="molecule type" value="Genomic_DNA"/>
</dbReference>
<sequence>MVLIETYITLSIVTIALRIPHFLNGSGDSGVDIGETTDLTTTATTFLTEHDLSAAYLFNSTYVVDSTIREIAKSHVNLAVAVNTIFTVFLLFGKVVQYFFFGKLREIEERNFRERFFLYVVTKFFIFAVKDHELISTLEWGFWFGIQCFLKLFSLLSRDRFEYLNTFSPNTHAKIHFKLLFLLVSILLSDLCCFYISTTRFFNSGLSNILILNFEFFTIFFETIQTLVKYSIHLFDMSHTGVWEMRGQYVYFAEFATDSIILAGTCFHLIHIVIIQGMPTLLDLVLFSYFKGVFTELKRKIIGYRNYCKLVEDMENKYLNATEEELVRYNDDCAICRDKMDTAKKLPCGHIFHQSWLEQQTSCPTCRRSLMELQSDQQEQSLAVNSDAEGIREMFPQIPLEYIITDLSLTNSVQETINNILEERIRAPPPSQSDVSSSPSSSTTTTNINELEDNKNIDNNNNNNSNNENNNNSLNSITNNNNNNNNNNILNSDSTDSKNLNEENNINTCTQSNSSSSNNNNNNIENKDNENTIDSKSSSSSNPTHFSKPADKFADSFKSSPEARQNSLMLRKKMMLEASRRLFLEEMDREDHNKRDNS</sequence>
<dbReference type="GO" id="GO:0000151">
    <property type="term" value="C:ubiquitin ligase complex"/>
    <property type="evidence" value="ECO:0007669"/>
    <property type="project" value="TreeGrafter"/>
</dbReference>
<dbReference type="GO" id="GO:0016874">
    <property type="term" value="F:ligase activity"/>
    <property type="evidence" value="ECO:0007669"/>
    <property type="project" value="UniProtKB-KW"/>
</dbReference>
<evidence type="ECO:0000256" key="9">
    <source>
        <dbReference type="ARBA" id="ARBA00022989"/>
    </source>
</evidence>
<dbReference type="GO" id="GO:0008270">
    <property type="term" value="F:zinc ion binding"/>
    <property type="evidence" value="ECO:0007669"/>
    <property type="project" value="UniProtKB-KW"/>
</dbReference>
<name>D3B838_HETP5</name>
<dbReference type="GO" id="GO:0030968">
    <property type="term" value="P:endoplasmic reticulum unfolded protein response"/>
    <property type="evidence" value="ECO:0007669"/>
    <property type="project" value="TreeGrafter"/>
</dbReference>
<dbReference type="GO" id="GO:0016020">
    <property type="term" value="C:membrane"/>
    <property type="evidence" value="ECO:0007669"/>
    <property type="project" value="UniProtKB-SubCell"/>
</dbReference>
<feature type="transmembrane region" description="Helical" evidence="13">
    <location>
        <begin position="140"/>
        <end position="156"/>
    </location>
</feature>
<feature type="compositionally biased region" description="Low complexity" evidence="12">
    <location>
        <begin position="504"/>
        <end position="524"/>
    </location>
</feature>
<keyword evidence="8" id="KW-0862">Zinc</keyword>
<accession>D3B838</accession>
<dbReference type="GO" id="GO:0006511">
    <property type="term" value="P:ubiquitin-dependent protein catabolic process"/>
    <property type="evidence" value="ECO:0007669"/>
    <property type="project" value="TreeGrafter"/>
</dbReference>
<keyword evidence="16" id="KW-0436">Ligase</keyword>
<feature type="domain" description="RING-type" evidence="14">
    <location>
        <begin position="333"/>
        <end position="367"/>
    </location>
</feature>
<evidence type="ECO:0000256" key="11">
    <source>
        <dbReference type="PROSITE-ProRule" id="PRU00175"/>
    </source>
</evidence>
<dbReference type="CDD" id="cd14376">
    <property type="entry name" value="CUE_AUP1_AMFR_like"/>
    <property type="match status" value="1"/>
</dbReference>
<dbReference type="GO" id="GO:0043130">
    <property type="term" value="F:ubiquitin binding"/>
    <property type="evidence" value="ECO:0007669"/>
    <property type="project" value="InterPro"/>
</dbReference>
<evidence type="ECO:0000256" key="10">
    <source>
        <dbReference type="ARBA" id="ARBA00023136"/>
    </source>
</evidence>
<dbReference type="GO" id="GO:0061630">
    <property type="term" value="F:ubiquitin protein ligase activity"/>
    <property type="evidence" value="ECO:0007669"/>
    <property type="project" value="TreeGrafter"/>
</dbReference>
<evidence type="ECO:0000256" key="4">
    <source>
        <dbReference type="ARBA" id="ARBA00022692"/>
    </source>
</evidence>
<keyword evidence="6 11" id="KW-0863">Zinc-finger</keyword>
<evidence type="ECO:0000256" key="8">
    <source>
        <dbReference type="ARBA" id="ARBA00022833"/>
    </source>
</evidence>
<protein>
    <submittedName>
        <fullName evidence="16">Putative ubiquitin-protein ligase</fullName>
    </submittedName>
</protein>
<dbReference type="CDD" id="cd16455">
    <property type="entry name" value="RING-H2_AMFR"/>
    <property type="match status" value="1"/>
</dbReference>
<dbReference type="InParanoid" id="D3B838"/>
<dbReference type="InterPro" id="IPR013083">
    <property type="entry name" value="Znf_RING/FYVE/PHD"/>
</dbReference>
<dbReference type="Gene3D" id="1.10.8.10">
    <property type="entry name" value="DNA helicase RuvA subunit, C-terminal domain"/>
    <property type="match status" value="1"/>
</dbReference>
<dbReference type="FunCoup" id="D3B838">
    <property type="interactions" value="75"/>
</dbReference>
<keyword evidence="7" id="KW-0833">Ubl conjugation pathway</keyword>
<comment type="subcellular location">
    <subcellularLocation>
        <location evidence="1">Membrane</location>
        <topology evidence="1">Multi-pass membrane protein</topology>
    </subcellularLocation>
</comment>
<dbReference type="Gene3D" id="3.30.40.10">
    <property type="entry name" value="Zinc/RING finger domain, C3HC4 (zinc finger)"/>
    <property type="match status" value="1"/>
</dbReference>
<dbReference type="PROSITE" id="PS50089">
    <property type="entry name" value="ZF_RING_2"/>
    <property type="match status" value="1"/>
</dbReference>
<evidence type="ECO:0000313" key="17">
    <source>
        <dbReference type="Proteomes" id="UP000001396"/>
    </source>
</evidence>
<evidence type="ECO:0000256" key="3">
    <source>
        <dbReference type="ARBA" id="ARBA00022679"/>
    </source>
</evidence>
<evidence type="ECO:0000256" key="13">
    <source>
        <dbReference type="SAM" id="Phobius"/>
    </source>
</evidence>
<reference evidence="16 17" key="1">
    <citation type="journal article" date="2011" name="Genome Res.">
        <title>Phylogeny-wide analysis of social amoeba genomes highlights ancient origins for complex intercellular communication.</title>
        <authorList>
            <person name="Heidel A.J."/>
            <person name="Lawal H.M."/>
            <person name="Felder M."/>
            <person name="Schilde C."/>
            <person name="Helps N.R."/>
            <person name="Tunggal B."/>
            <person name="Rivero F."/>
            <person name="John U."/>
            <person name="Schleicher M."/>
            <person name="Eichinger L."/>
            <person name="Platzer M."/>
            <person name="Noegel A.A."/>
            <person name="Schaap P."/>
            <person name="Gloeckner G."/>
        </authorList>
    </citation>
    <scope>NUCLEOTIDE SEQUENCE [LARGE SCALE GENOMIC DNA]</scope>
    <source>
        <strain evidence="17">ATCC 26659 / Pp 5 / PN500</strain>
    </source>
</reference>
<evidence type="ECO:0000256" key="7">
    <source>
        <dbReference type="ARBA" id="ARBA00022786"/>
    </source>
</evidence>
<evidence type="ECO:0000256" key="5">
    <source>
        <dbReference type="ARBA" id="ARBA00022723"/>
    </source>
</evidence>
<dbReference type="Pfam" id="PF13639">
    <property type="entry name" value="zf-RING_2"/>
    <property type="match status" value="1"/>
</dbReference>